<dbReference type="EMBL" id="SZYD01000015">
    <property type="protein sequence ID" value="KAD3640823.1"/>
    <property type="molecule type" value="Genomic_DNA"/>
</dbReference>
<proteinExistence type="predicted"/>
<name>A0A5N6MKY4_9ASTR</name>
<dbReference type="Proteomes" id="UP000326396">
    <property type="component" value="Linkage Group LG5"/>
</dbReference>
<evidence type="ECO:0000313" key="1">
    <source>
        <dbReference type="EMBL" id="KAD3640823.1"/>
    </source>
</evidence>
<evidence type="ECO:0000313" key="2">
    <source>
        <dbReference type="Proteomes" id="UP000326396"/>
    </source>
</evidence>
<organism evidence="1 2">
    <name type="scientific">Mikania micrantha</name>
    <name type="common">bitter vine</name>
    <dbReference type="NCBI Taxonomy" id="192012"/>
    <lineage>
        <taxon>Eukaryota</taxon>
        <taxon>Viridiplantae</taxon>
        <taxon>Streptophyta</taxon>
        <taxon>Embryophyta</taxon>
        <taxon>Tracheophyta</taxon>
        <taxon>Spermatophyta</taxon>
        <taxon>Magnoliopsida</taxon>
        <taxon>eudicotyledons</taxon>
        <taxon>Gunneridae</taxon>
        <taxon>Pentapetalae</taxon>
        <taxon>asterids</taxon>
        <taxon>campanulids</taxon>
        <taxon>Asterales</taxon>
        <taxon>Asteraceae</taxon>
        <taxon>Asteroideae</taxon>
        <taxon>Heliantheae alliance</taxon>
        <taxon>Eupatorieae</taxon>
        <taxon>Mikania</taxon>
    </lineage>
</organism>
<dbReference type="AlphaFoldDB" id="A0A5N6MKY4"/>
<accession>A0A5N6MKY4</accession>
<gene>
    <name evidence="1" type="ORF">E3N88_30046</name>
</gene>
<keyword evidence="2" id="KW-1185">Reference proteome</keyword>
<reference evidence="1 2" key="1">
    <citation type="submission" date="2019-05" db="EMBL/GenBank/DDBJ databases">
        <title>Mikania micrantha, genome provides insights into the molecular mechanism of rapid growth.</title>
        <authorList>
            <person name="Liu B."/>
        </authorList>
    </citation>
    <scope>NUCLEOTIDE SEQUENCE [LARGE SCALE GENOMIC DNA]</scope>
    <source>
        <strain evidence="1">NLD-2019</strain>
        <tissue evidence="1">Leaf</tissue>
    </source>
</reference>
<comment type="caution">
    <text evidence="1">The sequence shown here is derived from an EMBL/GenBank/DDBJ whole genome shotgun (WGS) entry which is preliminary data.</text>
</comment>
<sequence length="104" mass="12235">MGCFKNSTLTHLVYMRPQMESLLPDLYQKPHSVQSCSWRVVLPDEFWVGKSKMRHLVDVLENTFILYDTLDGYGDEAVVSLEDEHMRLISDSKIMFPKKNNFHR</sequence>
<protein>
    <submittedName>
        <fullName evidence="1">Uncharacterized protein</fullName>
    </submittedName>
</protein>